<protein>
    <submittedName>
        <fullName evidence="2">Nucleotide-binding protein</fullName>
    </submittedName>
</protein>
<gene>
    <name evidence="2" type="ORF">KWG56_05970</name>
</gene>
<dbReference type="RefSeq" id="WP_219354098.1">
    <property type="nucleotide sequence ID" value="NZ_CP080034.1"/>
</dbReference>
<accession>A0ABX8TPZ3</accession>
<dbReference type="GeneID" id="94374800"/>
<dbReference type="Proteomes" id="UP000824334">
    <property type="component" value="Chromosome"/>
</dbReference>
<dbReference type="EMBL" id="CP080034">
    <property type="protein sequence ID" value="QYC11519.1"/>
    <property type="molecule type" value="Genomic_DNA"/>
</dbReference>
<sequence length="282" mass="30875">MSVRPPVFIGSSVEGLEVAYAIQENLEFDCEPTVWPQGVFQPSSAALVDLYAFTRQAKFAIFVFTPDDVLHMRGSALPVVRDNVIFELGLFVGALGPRRCFFVVPFEHEMHLPSDLVGVEPLRYVADRRDGNLRAALGPACNRVRHALRAEPATLPTASTSPMMAQTPLQLTQSLVATWNSEALIAVRAVLRAGIPFHISDDPDGVATEALTQAFNFLNSVADGVLSGQVNEHLATVTFRQPMIEVWTRAFGYFVPQGGDPEEAWTPMPPIGQLATRWTTVS</sequence>
<name>A0ABX8TPZ3_9CAUL</name>
<dbReference type="InterPro" id="IPR019302">
    <property type="entry name" value="CAP12/PCTIR_TIR_dom"/>
</dbReference>
<organism evidence="2 3">
    <name type="scientific">Brevundimonas nasdae</name>
    <dbReference type="NCBI Taxonomy" id="172043"/>
    <lineage>
        <taxon>Bacteria</taxon>
        <taxon>Pseudomonadati</taxon>
        <taxon>Pseudomonadota</taxon>
        <taxon>Alphaproteobacteria</taxon>
        <taxon>Caulobacterales</taxon>
        <taxon>Caulobacteraceae</taxon>
        <taxon>Brevundimonas</taxon>
    </lineage>
</organism>
<evidence type="ECO:0000313" key="3">
    <source>
        <dbReference type="Proteomes" id="UP000824334"/>
    </source>
</evidence>
<feature type="domain" description="CD-NTase-associated protein 12/Pycsar effector protein TIR" evidence="1">
    <location>
        <begin position="7"/>
        <end position="124"/>
    </location>
</feature>
<evidence type="ECO:0000313" key="2">
    <source>
        <dbReference type="EMBL" id="QYC11519.1"/>
    </source>
</evidence>
<proteinExistence type="predicted"/>
<keyword evidence="3" id="KW-1185">Reference proteome</keyword>
<dbReference type="Pfam" id="PF10137">
    <property type="entry name" value="CAP12-PCTIR_TIR"/>
    <property type="match status" value="1"/>
</dbReference>
<evidence type="ECO:0000259" key="1">
    <source>
        <dbReference type="Pfam" id="PF10137"/>
    </source>
</evidence>
<reference evidence="2 3" key="1">
    <citation type="submission" date="2021-07" db="EMBL/GenBank/DDBJ databases">
        <title>Isolation and characterization of bacteria from a gold mining with a capacity of golden bioaccumulation.</title>
        <authorList>
            <person name="Yang X.J."/>
        </authorList>
    </citation>
    <scope>NUCLEOTIDE SEQUENCE [LARGE SCALE GENOMIC DNA]</scope>
    <source>
        <strain evidence="2 3">Au29</strain>
    </source>
</reference>